<dbReference type="Proteomes" id="UP001162162">
    <property type="component" value="Unassembled WGS sequence"/>
</dbReference>
<dbReference type="GO" id="GO:0042383">
    <property type="term" value="C:sarcolemma"/>
    <property type="evidence" value="ECO:0007669"/>
    <property type="project" value="TreeGrafter"/>
</dbReference>
<dbReference type="EMBL" id="JAPWTK010000025">
    <property type="protein sequence ID" value="KAJ8957086.1"/>
    <property type="molecule type" value="Genomic_DNA"/>
</dbReference>
<gene>
    <name evidence="2" type="ORF">NQ318_007299</name>
</gene>
<reference evidence="2" key="1">
    <citation type="journal article" date="2023" name="Insect Mol. Biol.">
        <title>Genome sequencing provides insights into the evolution of gene families encoding plant cell wall-degrading enzymes in longhorned beetles.</title>
        <authorList>
            <person name="Shin N.R."/>
            <person name="Okamura Y."/>
            <person name="Kirsch R."/>
            <person name="Pauchet Y."/>
        </authorList>
    </citation>
    <scope>NUCLEOTIDE SEQUENCE</scope>
    <source>
        <strain evidence="2">AMC_N1</strain>
    </source>
</reference>
<dbReference type="GO" id="GO:0016010">
    <property type="term" value="C:dystrophin-associated glycoprotein complex"/>
    <property type="evidence" value="ECO:0007669"/>
    <property type="project" value="InterPro"/>
</dbReference>
<dbReference type="InterPro" id="IPR030429">
    <property type="entry name" value="Sarcospan"/>
</dbReference>
<keyword evidence="1" id="KW-0812">Transmembrane</keyword>
<keyword evidence="3" id="KW-1185">Reference proteome</keyword>
<evidence type="ECO:0000256" key="1">
    <source>
        <dbReference type="SAM" id="Phobius"/>
    </source>
</evidence>
<name>A0AAV8YZH4_9CUCU</name>
<evidence type="ECO:0000313" key="3">
    <source>
        <dbReference type="Proteomes" id="UP001162162"/>
    </source>
</evidence>
<organism evidence="2 3">
    <name type="scientific">Aromia moschata</name>
    <dbReference type="NCBI Taxonomy" id="1265417"/>
    <lineage>
        <taxon>Eukaryota</taxon>
        <taxon>Metazoa</taxon>
        <taxon>Ecdysozoa</taxon>
        <taxon>Arthropoda</taxon>
        <taxon>Hexapoda</taxon>
        <taxon>Insecta</taxon>
        <taxon>Pterygota</taxon>
        <taxon>Neoptera</taxon>
        <taxon>Endopterygota</taxon>
        <taxon>Coleoptera</taxon>
        <taxon>Polyphaga</taxon>
        <taxon>Cucujiformia</taxon>
        <taxon>Chrysomeloidea</taxon>
        <taxon>Cerambycidae</taxon>
        <taxon>Cerambycinae</taxon>
        <taxon>Callichromatini</taxon>
        <taxon>Aromia</taxon>
    </lineage>
</organism>
<dbReference type="PANTHER" id="PTHR15260">
    <property type="entry name" value="SARCOSPAN"/>
    <property type="match status" value="1"/>
</dbReference>
<dbReference type="PANTHER" id="PTHR15260:SF1">
    <property type="entry name" value="SARCOSPAN"/>
    <property type="match status" value="1"/>
</dbReference>
<protein>
    <submittedName>
        <fullName evidence="2">Uncharacterized protein</fullName>
    </submittedName>
</protein>
<comment type="caution">
    <text evidence="2">The sequence shown here is derived from an EMBL/GenBank/DDBJ whole genome shotgun (WGS) entry which is preliminary data.</text>
</comment>
<dbReference type="AlphaFoldDB" id="A0AAV8YZH4"/>
<evidence type="ECO:0000313" key="2">
    <source>
        <dbReference type="EMBL" id="KAJ8957086.1"/>
    </source>
</evidence>
<keyword evidence="1" id="KW-1133">Transmembrane helix</keyword>
<keyword evidence="1" id="KW-0472">Membrane</keyword>
<sequence length="141" mass="15764">MGIIGLIFLYFFPRKHPGKRFNYWIISIKVISIFVSLIAALASFTMCAFAAIHAVALTQMTCSPPDKINTTCLCTTVSSKNSTAESYHYVDLTCTEVNDFFLHYKCGGGTFGNCLFISSLVEQKCLHLFQSADYAEFKQTK</sequence>
<accession>A0AAV8YZH4</accession>
<proteinExistence type="predicted"/>
<feature type="transmembrane region" description="Helical" evidence="1">
    <location>
        <begin position="21"/>
        <end position="52"/>
    </location>
</feature>